<sequence>MHAGPVWLTSKMISPIGVSPVFTTTAGGHHMDKVKEETPDEGGDELRLAAIHGDVTWRSIRIISTILIAFIADSF</sequence>
<dbReference type="AlphaFoldDB" id="A0A016TJ35"/>
<evidence type="ECO:0000313" key="1">
    <source>
        <dbReference type="EMBL" id="EYC02710.1"/>
    </source>
</evidence>
<dbReference type="EMBL" id="JARK01001434">
    <property type="protein sequence ID" value="EYC02710.1"/>
    <property type="molecule type" value="Genomic_DNA"/>
</dbReference>
<gene>
    <name evidence="1" type="primary">Acey_s0098.g3087</name>
    <name evidence="1" type="ORF">Y032_0098g3087</name>
</gene>
<name>A0A016TJ35_9BILA</name>
<keyword evidence="2" id="KW-1185">Reference proteome</keyword>
<comment type="caution">
    <text evidence="1">The sequence shown here is derived from an EMBL/GenBank/DDBJ whole genome shotgun (WGS) entry which is preliminary data.</text>
</comment>
<accession>A0A016TJ35</accession>
<dbReference type="Proteomes" id="UP000024635">
    <property type="component" value="Unassembled WGS sequence"/>
</dbReference>
<organism evidence="1 2">
    <name type="scientific">Ancylostoma ceylanicum</name>
    <dbReference type="NCBI Taxonomy" id="53326"/>
    <lineage>
        <taxon>Eukaryota</taxon>
        <taxon>Metazoa</taxon>
        <taxon>Ecdysozoa</taxon>
        <taxon>Nematoda</taxon>
        <taxon>Chromadorea</taxon>
        <taxon>Rhabditida</taxon>
        <taxon>Rhabditina</taxon>
        <taxon>Rhabditomorpha</taxon>
        <taxon>Strongyloidea</taxon>
        <taxon>Ancylostomatidae</taxon>
        <taxon>Ancylostomatinae</taxon>
        <taxon>Ancylostoma</taxon>
    </lineage>
</organism>
<protein>
    <submittedName>
        <fullName evidence="1">Uncharacterized protein</fullName>
    </submittedName>
</protein>
<proteinExistence type="predicted"/>
<evidence type="ECO:0000313" key="2">
    <source>
        <dbReference type="Proteomes" id="UP000024635"/>
    </source>
</evidence>
<reference evidence="2" key="1">
    <citation type="journal article" date="2015" name="Nat. Genet.">
        <title>The genome and transcriptome of the zoonotic hookworm Ancylostoma ceylanicum identify infection-specific gene families.</title>
        <authorList>
            <person name="Schwarz E.M."/>
            <person name="Hu Y."/>
            <person name="Antoshechkin I."/>
            <person name="Miller M.M."/>
            <person name="Sternberg P.W."/>
            <person name="Aroian R.V."/>
        </authorList>
    </citation>
    <scope>NUCLEOTIDE SEQUENCE</scope>
    <source>
        <strain evidence="2">HY135</strain>
    </source>
</reference>